<comment type="subcellular location">
    <subcellularLocation>
        <location evidence="2">Endomembrane system</location>
    </subcellularLocation>
</comment>
<protein>
    <recommendedName>
        <fullName evidence="4 10">Mannan endo-1,6-alpha-mannosidase</fullName>
        <ecNumber evidence="4 10">3.2.1.101</ecNumber>
    </recommendedName>
</protein>
<comment type="caution">
    <text evidence="13">The sequence shown here is derived from an EMBL/GenBank/DDBJ whole genome shotgun (WGS) entry which is preliminary data.</text>
</comment>
<comment type="similarity">
    <text evidence="3 10">Belongs to the glycosyl hydrolase 76 family.</text>
</comment>
<evidence type="ECO:0000313" key="13">
    <source>
        <dbReference type="EMBL" id="KPI37936.1"/>
    </source>
</evidence>
<evidence type="ECO:0000256" key="7">
    <source>
        <dbReference type="ARBA" id="ARBA00023136"/>
    </source>
</evidence>
<dbReference type="AlphaFoldDB" id="A0A0N1NYY6"/>
<dbReference type="EMBL" id="LFJN01000021">
    <property type="protein sequence ID" value="KPI37936.1"/>
    <property type="molecule type" value="Genomic_DNA"/>
</dbReference>
<reference evidence="13 14" key="1">
    <citation type="submission" date="2015-06" db="EMBL/GenBank/DDBJ databases">
        <title>Draft genome of the ant-associated black yeast Phialophora attae CBS 131958.</title>
        <authorList>
            <person name="Moreno L.F."/>
            <person name="Stielow B.J."/>
            <person name="de Hoog S."/>
            <person name="Vicente V.A."/>
            <person name="Weiss V.A."/>
            <person name="de Vries M."/>
            <person name="Cruz L.M."/>
            <person name="Souza E.M."/>
        </authorList>
    </citation>
    <scope>NUCLEOTIDE SEQUENCE [LARGE SCALE GENOMIC DNA]</scope>
    <source>
        <strain evidence="13 14">CBS 131958</strain>
    </source>
</reference>
<feature type="signal peptide" evidence="12">
    <location>
        <begin position="1"/>
        <end position="20"/>
    </location>
</feature>
<evidence type="ECO:0000256" key="3">
    <source>
        <dbReference type="ARBA" id="ARBA00009699"/>
    </source>
</evidence>
<name>A0A0N1NYY6_9EURO</name>
<dbReference type="GO" id="GO:0008496">
    <property type="term" value="F:mannan endo-1,6-alpha-mannosidase activity"/>
    <property type="evidence" value="ECO:0007669"/>
    <property type="project" value="UniProtKB-UniRule"/>
</dbReference>
<evidence type="ECO:0000256" key="11">
    <source>
        <dbReference type="SAM" id="Phobius"/>
    </source>
</evidence>
<dbReference type="SUPFAM" id="SSF48208">
    <property type="entry name" value="Six-hairpin glycosidases"/>
    <property type="match status" value="1"/>
</dbReference>
<dbReference type="PANTHER" id="PTHR12145:SF36">
    <property type="entry name" value="MANNAN ENDO-1,6-ALPHA-MANNOSIDASE DCW1"/>
    <property type="match status" value="1"/>
</dbReference>
<dbReference type="FunFam" id="1.50.10.20:FF:000006">
    <property type="entry name" value="Mannan endo-1,6-alpha-mannosidase"/>
    <property type="match status" value="1"/>
</dbReference>
<keyword evidence="14" id="KW-1185">Reference proteome</keyword>
<dbReference type="EC" id="3.2.1.101" evidence="4 10"/>
<evidence type="ECO:0000256" key="10">
    <source>
        <dbReference type="PIRNR" id="PIRNR016302"/>
    </source>
</evidence>
<evidence type="ECO:0000256" key="5">
    <source>
        <dbReference type="ARBA" id="ARBA00022729"/>
    </source>
</evidence>
<evidence type="ECO:0000313" key="14">
    <source>
        <dbReference type="Proteomes" id="UP000038010"/>
    </source>
</evidence>
<sequence>MKPSISILAPLVALAPSAHAAYQLNLDSRDSMKQVTSLLAHDMMTYYQGNLTGQTPGLLPGPCASDLCYYWWEAGAMFGALVNYWQYTGDDSYNQVISEALQFQKGPEANFNPPNQSKNMGVDDQDFWGFAALDAAEAGLPDVPGQPSWLALAQAVFNFQTNLWDAKVCGGGMRWQVYSFNAGYNLKNTISNGGFFQLAARLARYTGNQTYVDWAEKMYDWMAGTHLFQETEDRLWIWDNTDTNNGCIDVEHHVWTYNYGTMLSGMAYLYNLTENATWATRASHVLDGAFKTFFPDTLDGTPPDSNLGGNVMTEMQCEPTSVCNNDQSSFKAYLARWMAVTGQLIPSLQPQITAKLRTSAQAAMNQCIGGDNGRMCGRQWYSSVWDGSSGVGQQMTALSVVGANLIDSSMVPLTADTGGKSASDPNAGTSAPIFPHDEFPEITTADRAGAGILTVLVVFGMAGGAYWLVS</sequence>
<comment type="catalytic activity">
    <reaction evidence="1 10">
        <text>Random hydrolysis of (1-&gt;6)-alpha-D-mannosidic linkages in unbranched (1-&gt;6)-mannans.</text>
        <dbReference type="EC" id="3.2.1.101"/>
    </reaction>
</comment>
<keyword evidence="11" id="KW-1133">Transmembrane helix</keyword>
<proteinExistence type="inferred from homology"/>
<dbReference type="Pfam" id="PF03663">
    <property type="entry name" value="Glyco_hydro_76"/>
    <property type="match status" value="1"/>
</dbReference>
<evidence type="ECO:0000256" key="1">
    <source>
        <dbReference type="ARBA" id="ARBA00001452"/>
    </source>
</evidence>
<keyword evidence="7 11" id="KW-0472">Membrane</keyword>
<evidence type="ECO:0000256" key="4">
    <source>
        <dbReference type="ARBA" id="ARBA00012350"/>
    </source>
</evidence>
<dbReference type="GeneID" id="28735068"/>
<dbReference type="GO" id="GO:0016052">
    <property type="term" value="P:carbohydrate catabolic process"/>
    <property type="evidence" value="ECO:0007669"/>
    <property type="project" value="InterPro"/>
</dbReference>
<dbReference type="InterPro" id="IPR005198">
    <property type="entry name" value="Glyco_hydro_76"/>
</dbReference>
<evidence type="ECO:0000256" key="8">
    <source>
        <dbReference type="ARBA" id="ARBA00023180"/>
    </source>
</evidence>
<keyword evidence="9 10" id="KW-0326">Glycosidase</keyword>
<evidence type="ECO:0000256" key="9">
    <source>
        <dbReference type="ARBA" id="ARBA00023295"/>
    </source>
</evidence>
<accession>A0A0N1NYY6</accession>
<dbReference type="VEuPathDB" id="FungiDB:AB675_3161"/>
<dbReference type="GO" id="GO:0009272">
    <property type="term" value="P:fungal-type cell wall biogenesis"/>
    <property type="evidence" value="ECO:0007669"/>
    <property type="project" value="TreeGrafter"/>
</dbReference>
<keyword evidence="6 10" id="KW-0378">Hydrolase</keyword>
<dbReference type="STRING" id="1664694.A0A0N1NYY6"/>
<keyword evidence="8" id="KW-0325">Glycoprotein</keyword>
<dbReference type="OrthoDB" id="4187847at2759"/>
<keyword evidence="11" id="KW-0812">Transmembrane</keyword>
<dbReference type="GO" id="GO:0012505">
    <property type="term" value="C:endomembrane system"/>
    <property type="evidence" value="ECO:0007669"/>
    <property type="project" value="UniProtKB-SubCell"/>
</dbReference>
<dbReference type="PIRSF" id="PIRSF016302">
    <property type="entry name" value="Man_a_manosd"/>
    <property type="match status" value="1"/>
</dbReference>
<feature type="chain" id="PRO_5005879450" description="Mannan endo-1,6-alpha-mannosidase" evidence="12">
    <location>
        <begin position="21"/>
        <end position="470"/>
    </location>
</feature>
<dbReference type="Proteomes" id="UP000038010">
    <property type="component" value="Unassembled WGS sequence"/>
</dbReference>
<evidence type="ECO:0000256" key="6">
    <source>
        <dbReference type="ARBA" id="ARBA00022801"/>
    </source>
</evidence>
<feature type="transmembrane region" description="Helical" evidence="11">
    <location>
        <begin position="448"/>
        <end position="469"/>
    </location>
</feature>
<dbReference type="InterPro" id="IPR008928">
    <property type="entry name" value="6-hairpin_glycosidase_sf"/>
</dbReference>
<dbReference type="RefSeq" id="XP_017997899.1">
    <property type="nucleotide sequence ID" value="XM_018143189.1"/>
</dbReference>
<organism evidence="13 14">
    <name type="scientific">Cyphellophora attinorum</name>
    <dbReference type="NCBI Taxonomy" id="1664694"/>
    <lineage>
        <taxon>Eukaryota</taxon>
        <taxon>Fungi</taxon>
        <taxon>Dikarya</taxon>
        <taxon>Ascomycota</taxon>
        <taxon>Pezizomycotina</taxon>
        <taxon>Eurotiomycetes</taxon>
        <taxon>Chaetothyriomycetidae</taxon>
        <taxon>Chaetothyriales</taxon>
        <taxon>Cyphellophoraceae</taxon>
        <taxon>Cyphellophora</taxon>
    </lineage>
</organism>
<evidence type="ECO:0000256" key="2">
    <source>
        <dbReference type="ARBA" id="ARBA00004308"/>
    </source>
</evidence>
<dbReference type="PANTHER" id="PTHR12145">
    <property type="entry name" value="MANNAN ENDO-1,6-ALPHA-MANNOSIDASE DCW1"/>
    <property type="match status" value="1"/>
</dbReference>
<dbReference type="Gene3D" id="1.50.10.20">
    <property type="match status" value="1"/>
</dbReference>
<dbReference type="InterPro" id="IPR014480">
    <property type="entry name" value="Mannan-1_6-alpha_mannosidase"/>
</dbReference>
<gene>
    <name evidence="13" type="ORF">AB675_3161</name>
</gene>
<evidence type="ECO:0000256" key="12">
    <source>
        <dbReference type="SAM" id="SignalP"/>
    </source>
</evidence>
<keyword evidence="5 12" id="KW-0732">Signal</keyword>